<keyword evidence="1" id="KW-0812">Transmembrane</keyword>
<name>A0A6G7XDQ5_9MICO</name>
<gene>
    <name evidence="2" type="ORF">G7068_05525</name>
</gene>
<keyword evidence="1" id="KW-1133">Transmembrane helix</keyword>
<feature type="transmembrane region" description="Helical" evidence="1">
    <location>
        <begin position="79"/>
        <end position="98"/>
    </location>
</feature>
<accession>A0A6G7XDQ5</accession>
<dbReference type="KEGG" id="lvi:G7068_05525"/>
<keyword evidence="3" id="KW-1185">Reference proteome</keyword>
<feature type="transmembrane region" description="Helical" evidence="1">
    <location>
        <begin position="104"/>
        <end position="130"/>
    </location>
</feature>
<reference evidence="2 3" key="1">
    <citation type="submission" date="2020-03" db="EMBL/GenBank/DDBJ databases">
        <title>Leucobacter sp. nov., isolated from beetles.</title>
        <authorList>
            <person name="Hyun D.-W."/>
            <person name="Bae J.-W."/>
        </authorList>
    </citation>
    <scope>NUCLEOTIDE SEQUENCE [LARGE SCALE GENOMIC DNA]</scope>
    <source>
        <strain evidence="2 3">HDW9C</strain>
    </source>
</reference>
<evidence type="ECO:0000313" key="2">
    <source>
        <dbReference type="EMBL" id="QIK62724.1"/>
    </source>
</evidence>
<sequence>MKNSITAPLGIAVAAVTSLAANLLLHYLVFGNDPYGHFAFRFFGNPLIVFLSALIPSAGFLTFRVIKSRTEVTLNPRRTYAWMCSVVVVLNIVAPISFTGIDSYGFWMLELVANAVVGSIISVSIGLLILAKTKWIVRLMNKSSGPVQGA</sequence>
<evidence type="ECO:0000256" key="1">
    <source>
        <dbReference type="SAM" id="Phobius"/>
    </source>
</evidence>
<evidence type="ECO:0000313" key="3">
    <source>
        <dbReference type="Proteomes" id="UP000502677"/>
    </source>
</evidence>
<proteinExistence type="predicted"/>
<feature type="transmembrane region" description="Helical" evidence="1">
    <location>
        <begin position="44"/>
        <end position="67"/>
    </location>
</feature>
<dbReference type="Proteomes" id="UP000502677">
    <property type="component" value="Chromosome"/>
</dbReference>
<dbReference type="RefSeq" id="WP_166290018.1">
    <property type="nucleotide sequence ID" value="NZ_CP049863.1"/>
</dbReference>
<protein>
    <submittedName>
        <fullName evidence="2">Uncharacterized protein</fullName>
    </submittedName>
</protein>
<dbReference type="AlphaFoldDB" id="A0A6G7XDQ5"/>
<organism evidence="2 3">
    <name type="scientific">Leucobacter viscericola</name>
    <dbReference type="NCBI Taxonomy" id="2714935"/>
    <lineage>
        <taxon>Bacteria</taxon>
        <taxon>Bacillati</taxon>
        <taxon>Actinomycetota</taxon>
        <taxon>Actinomycetes</taxon>
        <taxon>Micrococcales</taxon>
        <taxon>Microbacteriaceae</taxon>
        <taxon>Leucobacter</taxon>
    </lineage>
</organism>
<dbReference type="EMBL" id="CP049863">
    <property type="protein sequence ID" value="QIK62724.1"/>
    <property type="molecule type" value="Genomic_DNA"/>
</dbReference>
<keyword evidence="1" id="KW-0472">Membrane</keyword>